<protein>
    <submittedName>
        <fullName evidence="7">Acetolactate synthase</fullName>
    </submittedName>
</protein>
<dbReference type="PANTHER" id="PTHR18968">
    <property type="entry name" value="THIAMINE PYROPHOSPHATE ENZYMES"/>
    <property type="match status" value="1"/>
</dbReference>
<reference evidence="7 8" key="1">
    <citation type="submission" date="2016-08" db="EMBL/GenBank/DDBJ databases">
        <title>Genome of Bacillus solimangrovi GH2-4.</title>
        <authorList>
            <person name="Lim S."/>
            <person name="Kim B.-C."/>
        </authorList>
    </citation>
    <scope>NUCLEOTIDE SEQUENCE [LARGE SCALE GENOMIC DNA]</scope>
    <source>
        <strain evidence="7 8">GH2-4</strain>
    </source>
</reference>
<dbReference type="GO" id="GO:0009097">
    <property type="term" value="P:isoleucine biosynthetic process"/>
    <property type="evidence" value="ECO:0007669"/>
    <property type="project" value="TreeGrafter"/>
</dbReference>
<name>A0A1E5LDD2_9BACI</name>
<dbReference type="Proteomes" id="UP000095209">
    <property type="component" value="Unassembled WGS sequence"/>
</dbReference>
<feature type="domain" description="Thiamine pyrophosphate enzyme central" evidence="4">
    <location>
        <begin position="192"/>
        <end position="326"/>
    </location>
</feature>
<dbReference type="STRING" id="1305675.BFG57_16845"/>
<dbReference type="SUPFAM" id="SSF52518">
    <property type="entry name" value="Thiamin diphosphate-binding fold (THDP-binding)"/>
    <property type="match status" value="2"/>
</dbReference>
<evidence type="ECO:0000256" key="1">
    <source>
        <dbReference type="ARBA" id="ARBA00007812"/>
    </source>
</evidence>
<dbReference type="EMBL" id="MJEH01000035">
    <property type="protein sequence ID" value="OEH92096.1"/>
    <property type="molecule type" value="Genomic_DNA"/>
</dbReference>
<comment type="caution">
    <text evidence="7">The sequence shown here is derived from an EMBL/GenBank/DDBJ whole genome shotgun (WGS) entry which is preliminary data.</text>
</comment>
<dbReference type="InterPro" id="IPR011766">
    <property type="entry name" value="TPP_enzyme_TPP-bd"/>
</dbReference>
<dbReference type="GO" id="GO:0003984">
    <property type="term" value="F:acetolactate synthase activity"/>
    <property type="evidence" value="ECO:0007669"/>
    <property type="project" value="TreeGrafter"/>
</dbReference>
<dbReference type="GO" id="GO:0000287">
    <property type="term" value="F:magnesium ion binding"/>
    <property type="evidence" value="ECO:0007669"/>
    <property type="project" value="InterPro"/>
</dbReference>
<dbReference type="GO" id="GO:0050660">
    <property type="term" value="F:flavin adenine dinucleotide binding"/>
    <property type="evidence" value="ECO:0007669"/>
    <property type="project" value="TreeGrafter"/>
</dbReference>
<keyword evidence="2 3" id="KW-0786">Thiamine pyrophosphate</keyword>
<evidence type="ECO:0000313" key="8">
    <source>
        <dbReference type="Proteomes" id="UP000095209"/>
    </source>
</evidence>
<accession>A0A1E5LDD2</accession>
<gene>
    <name evidence="7" type="ORF">BFG57_16845</name>
</gene>
<dbReference type="GO" id="GO:0009099">
    <property type="term" value="P:L-valine biosynthetic process"/>
    <property type="evidence" value="ECO:0007669"/>
    <property type="project" value="TreeGrafter"/>
</dbReference>
<dbReference type="GO" id="GO:0005948">
    <property type="term" value="C:acetolactate synthase complex"/>
    <property type="evidence" value="ECO:0007669"/>
    <property type="project" value="TreeGrafter"/>
</dbReference>
<sequence>MTETVLSILVNHIKHWNITHVFGIPGKPVGPIVFELEKQGISFVLSRHECASGYEASGYSLQSGTLGVALGTSGPGATNLITAAGQAMAHNLPVLFLTGSMSAAETGKSFAQDSSFFSTDLVKMFEPVTRFSARVERKELTERYIQHALEKAFSGTKGPVHLSFPLDVLLDDIEPFIVDIPTISHTVSTSLDNCADLLNKAKRPLLLLGKGVRSSGCYEEVVQFAEKWQIPVSTTGGGKGTFPTNHHLSIGGFGLGGSIEVDQYLLSGVDVMIVIGSSLSDMSTAGFTEEMYPEQVIHFDYNRTFVGKMITRPTLFIEGDAKENLHLLLQKETPHISRDLPQPKTPIVISNEHRDFMSSAEAVQEIRRHLPHDTLVFADAGSHAYYGVKYFDTYQPGTFIFDDLFIAMGNGIGMSIGAKAASPTRIVACITGDGCMYMHGTELATAVDISANVIFFMFNNGKIDMVEKGMKKWFGSSVKTVFQPALDGVKFAESMGARGILVQNLEDIEDAINIAMSESGPTLIELIVDPDEVPPTLKRDD</sequence>
<feature type="domain" description="Thiamine pyrophosphate enzyme TPP-binding" evidence="5">
    <location>
        <begin position="379"/>
        <end position="525"/>
    </location>
</feature>
<evidence type="ECO:0000256" key="3">
    <source>
        <dbReference type="RuleBase" id="RU362132"/>
    </source>
</evidence>
<evidence type="ECO:0000259" key="6">
    <source>
        <dbReference type="Pfam" id="PF02776"/>
    </source>
</evidence>
<dbReference type="InterPro" id="IPR029061">
    <property type="entry name" value="THDP-binding"/>
</dbReference>
<evidence type="ECO:0000259" key="4">
    <source>
        <dbReference type="Pfam" id="PF00205"/>
    </source>
</evidence>
<dbReference type="CDD" id="cd00568">
    <property type="entry name" value="TPP_enzymes"/>
    <property type="match status" value="1"/>
</dbReference>
<dbReference type="InterPro" id="IPR045229">
    <property type="entry name" value="TPP_enz"/>
</dbReference>
<dbReference type="Pfam" id="PF02776">
    <property type="entry name" value="TPP_enzyme_N"/>
    <property type="match status" value="1"/>
</dbReference>
<dbReference type="Pfam" id="PF00205">
    <property type="entry name" value="TPP_enzyme_M"/>
    <property type="match status" value="1"/>
</dbReference>
<evidence type="ECO:0000259" key="5">
    <source>
        <dbReference type="Pfam" id="PF02775"/>
    </source>
</evidence>
<organism evidence="7 8">
    <name type="scientific">Bacillus solimangrovi</name>
    <dbReference type="NCBI Taxonomy" id="1305675"/>
    <lineage>
        <taxon>Bacteria</taxon>
        <taxon>Bacillati</taxon>
        <taxon>Bacillota</taxon>
        <taxon>Bacilli</taxon>
        <taxon>Bacillales</taxon>
        <taxon>Bacillaceae</taxon>
        <taxon>Bacillus</taxon>
    </lineage>
</organism>
<dbReference type="AlphaFoldDB" id="A0A1E5LDD2"/>
<proteinExistence type="inferred from homology"/>
<dbReference type="Gene3D" id="3.40.50.970">
    <property type="match status" value="2"/>
</dbReference>
<keyword evidence="8" id="KW-1185">Reference proteome</keyword>
<dbReference type="RefSeq" id="WP_069717892.1">
    <property type="nucleotide sequence ID" value="NZ_MJEH01000035.1"/>
</dbReference>
<dbReference type="InterPro" id="IPR029035">
    <property type="entry name" value="DHS-like_NAD/FAD-binding_dom"/>
</dbReference>
<evidence type="ECO:0000256" key="2">
    <source>
        <dbReference type="ARBA" id="ARBA00023052"/>
    </source>
</evidence>
<dbReference type="CDD" id="cd07035">
    <property type="entry name" value="TPP_PYR_POX_like"/>
    <property type="match status" value="1"/>
</dbReference>
<dbReference type="InterPro" id="IPR012000">
    <property type="entry name" value="Thiamin_PyroP_enz_cen_dom"/>
</dbReference>
<dbReference type="Pfam" id="PF02775">
    <property type="entry name" value="TPP_enzyme_C"/>
    <property type="match status" value="1"/>
</dbReference>
<dbReference type="InterPro" id="IPR012001">
    <property type="entry name" value="Thiamin_PyroP_enz_TPP-bd_dom"/>
</dbReference>
<comment type="similarity">
    <text evidence="1 3">Belongs to the TPP enzyme family.</text>
</comment>
<dbReference type="OrthoDB" id="4494979at2"/>
<evidence type="ECO:0000313" key="7">
    <source>
        <dbReference type="EMBL" id="OEH92096.1"/>
    </source>
</evidence>
<dbReference type="Gene3D" id="3.40.50.1220">
    <property type="entry name" value="TPP-binding domain"/>
    <property type="match status" value="1"/>
</dbReference>
<dbReference type="SUPFAM" id="SSF52467">
    <property type="entry name" value="DHS-like NAD/FAD-binding domain"/>
    <property type="match status" value="1"/>
</dbReference>
<dbReference type="GO" id="GO:0030976">
    <property type="term" value="F:thiamine pyrophosphate binding"/>
    <property type="evidence" value="ECO:0007669"/>
    <property type="project" value="InterPro"/>
</dbReference>
<feature type="domain" description="Thiamine pyrophosphate enzyme N-terminal TPP-binding" evidence="6">
    <location>
        <begin position="5"/>
        <end position="112"/>
    </location>
</feature>
<dbReference type="PANTHER" id="PTHR18968:SF13">
    <property type="entry name" value="ACETOLACTATE SYNTHASE CATALYTIC SUBUNIT, MITOCHONDRIAL"/>
    <property type="match status" value="1"/>
</dbReference>